<accession>A0A6J4P7A4</accession>
<dbReference type="AlphaFoldDB" id="A0A6J4P7A4"/>
<evidence type="ECO:0000313" key="2">
    <source>
        <dbReference type="EMBL" id="CAA9408296.1"/>
    </source>
</evidence>
<evidence type="ECO:0000256" key="1">
    <source>
        <dbReference type="SAM" id="MobiDB-lite"/>
    </source>
</evidence>
<protein>
    <submittedName>
        <fullName evidence="2">Uncharacterized protein</fullName>
    </submittedName>
</protein>
<name>A0A6J4P7A4_9ACTN</name>
<dbReference type="EMBL" id="CADCUP010000178">
    <property type="protein sequence ID" value="CAA9408296.1"/>
    <property type="molecule type" value="Genomic_DNA"/>
</dbReference>
<dbReference type="RefSeq" id="WP_295660571.1">
    <property type="nucleotide sequence ID" value="NZ_CADCUP010000178.1"/>
</dbReference>
<reference evidence="2" key="1">
    <citation type="submission" date="2020-02" db="EMBL/GenBank/DDBJ databases">
        <authorList>
            <person name="Meier V. D."/>
        </authorList>
    </citation>
    <scope>NUCLEOTIDE SEQUENCE</scope>
    <source>
        <strain evidence="2">AVDCRST_MAG06</strain>
    </source>
</reference>
<gene>
    <name evidence="2" type="ORF">AVDCRST_MAG06-2687</name>
</gene>
<feature type="region of interest" description="Disordered" evidence="1">
    <location>
        <begin position="25"/>
        <end position="45"/>
    </location>
</feature>
<organism evidence="2">
    <name type="scientific">uncultured Nocardioides sp</name>
    <dbReference type="NCBI Taxonomy" id="198441"/>
    <lineage>
        <taxon>Bacteria</taxon>
        <taxon>Bacillati</taxon>
        <taxon>Actinomycetota</taxon>
        <taxon>Actinomycetes</taxon>
        <taxon>Propionibacteriales</taxon>
        <taxon>Nocardioidaceae</taxon>
        <taxon>Nocardioides</taxon>
        <taxon>environmental samples</taxon>
    </lineage>
</organism>
<proteinExistence type="predicted"/>
<sequence>MIRFYLPVDDEEAQEVVVPRQKDRVGMDVRPGEREPEAHRLDRQG</sequence>